<accession>A0A830GBP6</accession>
<feature type="transmembrane region" description="Helical" evidence="2">
    <location>
        <begin position="35"/>
        <end position="56"/>
    </location>
</feature>
<sequence>MFDSLKPESADADGSDDGDEESPDVDLSDPLQRQFVYLVVVFNLAVLAAALGLLFVYFRGRLLLGGGLAVVGFAGLAYGFVTYRRVQRAIDAGEHDTPADGADGEAASDGADPADATADDPAA</sequence>
<keyword evidence="2" id="KW-1133">Transmembrane helix</keyword>
<evidence type="ECO:0000259" key="3">
    <source>
        <dbReference type="Pfam" id="PF24008"/>
    </source>
</evidence>
<dbReference type="RefSeq" id="WP_188878608.1">
    <property type="nucleotide sequence ID" value="NZ_BMOQ01000005.1"/>
</dbReference>
<feature type="compositionally biased region" description="Acidic residues" evidence="1">
    <location>
        <begin position="10"/>
        <end position="27"/>
    </location>
</feature>
<dbReference type="Proteomes" id="UP000608850">
    <property type="component" value="Unassembled WGS sequence"/>
</dbReference>
<feature type="transmembrane region" description="Helical" evidence="2">
    <location>
        <begin position="62"/>
        <end position="81"/>
    </location>
</feature>
<gene>
    <name evidence="4" type="ORF">GCM10009021_18970</name>
</gene>
<protein>
    <recommendedName>
        <fullName evidence="3">DUF7322 domain-containing protein</fullName>
    </recommendedName>
</protein>
<feature type="region of interest" description="Disordered" evidence="1">
    <location>
        <begin position="1"/>
        <end position="27"/>
    </location>
</feature>
<evidence type="ECO:0000313" key="4">
    <source>
        <dbReference type="EMBL" id="GGN18270.1"/>
    </source>
</evidence>
<evidence type="ECO:0000256" key="2">
    <source>
        <dbReference type="SAM" id="Phobius"/>
    </source>
</evidence>
<dbReference type="AlphaFoldDB" id="A0A830GBP6"/>
<dbReference type="EMBL" id="BMOQ01000005">
    <property type="protein sequence ID" value="GGN18270.1"/>
    <property type="molecule type" value="Genomic_DNA"/>
</dbReference>
<comment type="caution">
    <text evidence="4">The sequence shown here is derived from an EMBL/GenBank/DDBJ whole genome shotgun (WGS) entry which is preliminary data.</text>
</comment>
<organism evidence="4 5">
    <name type="scientific">Halarchaeum nitratireducens</name>
    <dbReference type="NCBI Taxonomy" id="489913"/>
    <lineage>
        <taxon>Archaea</taxon>
        <taxon>Methanobacteriati</taxon>
        <taxon>Methanobacteriota</taxon>
        <taxon>Stenosarchaea group</taxon>
        <taxon>Halobacteria</taxon>
        <taxon>Halobacteriales</taxon>
        <taxon>Halobacteriaceae</taxon>
    </lineage>
</organism>
<keyword evidence="2" id="KW-0472">Membrane</keyword>
<name>A0A830GBP6_9EURY</name>
<keyword evidence="5" id="KW-1185">Reference proteome</keyword>
<feature type="domain" description="DUF7322" evidence="3">
    <location>
        <begin position="26"/>
        <end position="85"/>
    </location>
</feature>
<dbReference type="InterPro" id="IPR055746">
    <property type="entry name" value="DUF7322"/>
</dbReference>
<proteinExistence type="predicted"/>
<feature type="region of interest" description="Disordered" evidence="1">
    <location>
        <begin position="92"/>
        <end position="123"/>
    </location>
</feature>
<dbReference type="Pfam" id="PF24008">
    <property type="entry name" value="DUF7322"/>
    <property type="match status" value="1"/>
</dbReference>
<feature type="compositionally biased region" description="Low complexity" evidence="1">
    <location>
        <begin position="99"/>
        <end position="123"/>
    </location>
</feature>
<evidence type="ECO:0000313" key="5">
    <source>
        <dbReference type="Proteomes" id="UP000608850"/>
    </source>
</evidence>
<evidence type="ECO:0000256" key="1">
    <source>
        <dbReference type="SAM" id="MobiDB-lite"/>
    </source>
</evidence>
<keyword evidence="2" id="KW-0812">Transmembrane</keyword>
<reference evidence="4 5" key="1">
    <citation type="journal article" date="2019" name="Int. J. Syst. Evol. Microbiol.">
        <title>The Global Catalogue of Microorganisms (GCM) 10K type strain sequencing project: providing services to taxonomists for standard genome sequencing and annotation.</title>
        <authorList>
            <consortium name="The Broad Institute Genomics Platform"/>
            <consortium name="The Broad Institute Genome Sequencing Center for Infectious Disease"/>
            <person name="Wu L."/>
            <person name="Ma J."/>
        </authorList>
    </citation>
    <scope>NUCLEOTIDE SEQUENCE [LARGE SCALE GENOMIC DNA]</scope>
    <source>
        <strain evidence="4 5">JCM 16331</strain>
    </source>
</reference>